<evidence type="ECO:0000259" key="5">
    <source>
        <dbReference type="PROSITE" id="PS50893"/>
    </source>
</evidence>
<dbReference type="GO" id="GO:0016887">
    <property type="term" value="F:ATP hydrolysis activity"/>
    <property type="evidence" value="ECO:0007669"/>
    <property type="project" value="InterPro"/>
</dbReference>
<dbReference type="InterPro" id="IPR027417">
    <property type="entry name" value="P-loop_NTPase"/>
</dbReference>
<dbReference type="SMART" id="SM00382">
    <property type="entry name" value="AAA"/>
    <property type="match status" value="1"/>
</dbReference>
<proteinExistence type="inferred from homology"/>
<reference evidence="6" key="1">
    <citation type="submission" date="2018-10" db="EMBL/GenBank/DDBJ databases">
        <title>Schaedlerella arabinophila gen. nov. sp. nov., isolated from the mouse intestinal tract and comparative analysis with the genome of the closely related altered Schaedler flora strain ASF502.</title>
        <authorList>
            <person name="Miyake S."/>
            <person name="Soh M."/>
            <person name="Seedorf H."/>
        </authorList>
    </citation>
    <scope>NUCLEOTIDE SEQUENCE [LARGE SCALE GENOMIC DNA]</scope>
    <source>
        <strain evidence="6">DSM 106076</strain>
    </source>
</reference>
<organism evidence="6 7">
    <name type="scientific">Schaedlerella arabinosiphila</name>
    <dbReference type="NCBI Taxonomy" id="2044587"/>
    <lineage>
        <taxon>Bacteria</taxon>
        <taxon>Bacillati</taxon>
        <taxon>Bacillota</taxon>
        <taxon>Clostridia</taxon>
        <taxon>Lachnospirales</taxon>
        <taxon>Lachnospiraceae</taxon>
        <taxon>Schaedlerella</taxon>
    </lineage>
</organism>
<keyword evidence="2" id="KW-0813">Transport</keyword>
<dbReference type="Gene3D" id="3.40.50.300">
    <property type="entry name" value="P-loop containing nucleotide triphosphate hydrolases"/>
    <property type="match status" value="1"/>
</dbReference>
<keyword evidence="7" id="KW-1185">Reference proteome</keyword>
<dbReference type="EMBL" id="RHJS01000002">
    <property type="protein sequence ID" value="RRK34615.1"/>
    <property type="molecule type" value="Genomic_DNA"/>
</dbReference>
<dbReference type="InterPro" id="IPR003439">
    <property type="entry name" value="ABC_transporter-like_ATP-bd"/>
</dbReference>
<keyword evidence="4 6" id="KW-0067">ATP-binding</keyword>
<evidence type="ECO:0000256" key="3">
    <source>
        <dbReference type="ARBA" id="ARBA00022741"/>
    </source>
</evidence>
<dbReference type="PANTHER" id="PTHR42798">
    <property type="entry name" value="LIPOPROTEIN-RELEASING SYSTEM ATP-BINDING PROTEIN LOLD"/>
    <property type="match status" value="1"/>
</dbReference>
<dbReference type="PROSITE" id="PS50893">
    <property type="entry name" value="ABC_TRANSPORTER_2"/>
    <property type="match status" value="1"/>
</dbReference>
<protein>
    <submittedName>
        <fullName evidence="6">ABC transporter ATP-binding protein</fullName>
    </submittedName>
</protein>
<evidence type="ECO:0000313" key="6">
    <source>
        <dbReference type="EMBL" id="RRK34615.1"/>
    </source>
</evidence>
<comment type="caution">
    <text evidence="6">The sequence shown here is derived from an EMBL/GenBank/DDBJ whole genome shotgun (WGS) entry which is preliminary data.</text>
</comment>
<dbReference type="InterPro" id="IPR017911">
    <property type="entry name" value="MacB-like_ATP-bd"/>
</dbReference>
<dbReference type="GO" id="GO:0005524">
    <property type="term" value="F:ATP binding"/>
    <property type="evidence" value="ECO:0007669"/>
    <property type="project" value="UniProtKB-KW"/>
</dbReference>
<dbReference type="PANTHER" id="PTHR42798:SF7">
    <property type="entry name" value="ALPHA-D-RIBOSE 1-METHYLPHOSPHONATE 5-TRIPHOSPHATE SYNTHASE SUBUNIT PHNL"/>
    <property type="match status" value="1"/>
</dbReference>
<dbReference type="FunFam" id="3.40.50.300:FF:000032">
    <property type="entry name" value="Export ABC transporter ATP-binding protein"/>
    <property type="match status" value="1"/>
</dbReference>
<dbReference type="AlphaFoldDB" id="A0A426DPA4"/>
<keyword evidence="3" id="KW-0547">Nucleotide-binding</keyword>
<dbReference type="Proteomes" id="UP000274920">
    <property type="component" value="Unassembled WGS sequence"/>
</dbReference>
<dbReference type="GO" id="GO:0022857">
    <property type="term" value="F:transmembrane transporter activity"/>
    <property type="evidence" value="ECO:0007669"/>
    <property type="project" value="UniProtKB-ARBA"/>
</dbReference>
<feature type="domain" description="ABC transporter" evidence="5">
    <location>
        <begin position="5"/>
        <end position="243"/>
    </location>
</feature>
<dbReference type="CDD" id="cd03255">
    <property type="entry name" value="ABC_MJ0796_LolCDE_FtsE"/>
    <property type="match status" value="1"/>
</dbReference>
<comment type="similarity">
    <text evidence="1">Belongs to the ABC transporter superfamily.</text>
</comment>
<dbReference type="Pfam" id="PF00005">
    <property type="entry name" value="ABC_tran"/>
    <property type="match status" value="1"/>
</dbReference>
<dbReference type="InterPro" id="IPR003593">
    <property type="entry name" value="AAA+_ATPase"/>
</dbReference>
<dbReference type="SUPFAM" id="SSF52540">
    <property type="entry name" value="P-loop containing nucleoside triphosphate hydrolases"/>
    <property type="match status" value="1"/>
</dbReference>
<name>A0A426DPA4_9FIRM</name>
<evidence type="ECO:0000256" key="2">
    <source>
        <dbReference type="ARBA" id="ARBA00022448"/>
    </source>
</evidence>
<evidence type="ECO:0000256" key="1">
    <source>
        <dbReference type="ARBA" id="ARBA00005417"/>
    </source>
</evidence>
<dbReference type="GO" id="GO:0098796">
    <property type="term" value="C:membrane protein complex"/>
    <property type="evidence" value="ECO:0007669"/>
    <property type="project" value="UniProtKB-ARBA"/>
</dbReference>
<evidence type="ECO:0000256" key="4">
    <source>
        <dbReference type="ARBA" id="ARBA00022840"/>
    </source>
</evidence>
<accession>A0A426DPA4</accession>
<gene>
    <name evidence="6" type="ORF">EBB54_27205</name>
</gene>
<sequence>MNKILSVKNLQKIYEGKMSHTALSNVSFDMEKGEFTAVMGPSGSGKSTLLQVISTIDSPTSGNVYINGKNPHTLSQEELASFRRNQLGFIFQDFNLIHTLTVEENIMLPLSLENVPAKEVRKRTKKIAEYLGISKLLPKRTFEISGGQAQRVAAARALVHNPSLILADEPTGNLDSKATNDVMKLLKELNRKMDSTILMVTHDAYVASMCGRVLFIKDGRLYQEMTAGDSQTQFYQNILDMLTFLGGGQNDIASNRI</sequence>
<evidence type="ECO:0000313" key="7">
    <source>
        <dbReference type="Proteomes" id="UP000274920"/>
    </source>
</evidence>
<dbReference type="RefSeq" id="WP_125129714.1">
    <property type="nucleotide sequence ID" value="NZ_RHJS01000002.1"/>
</dbReference>